<dbReference type="AlphaFoldDB" id="A0A7V9ABH4"/>
<dbReference type="EMBL" id="JACEFB010000003">
    <property type="protein sequence ID" value="MBA2225772.1"/>
    <property type="molecule type" value="Genomic_DNA"/>
</dbReference>
<comment type="caution">
    <text evidence="1">The sequence shown here is derived from an EMBL/GenBank/DDBJ whole genome shotgun (WGS) entry which is preliminary data.</text>
</comment>
<name>A0A7V9ABH4_9BACT</name>
<dbReference type="Proteomes" id="UP000542342">
    <property type="component" value="Unassembled WGS sequence"/>
</dbReference>
<sequence length="228" mass="24740">MSGRGWAGAGFLLTIALICWVGTEGAIRADVPKWTVKPVEAAIPKSVSASIQAVLSPAALEVQDETGKPVATLWRRKELPLQQKGANSYAALAEGMLIGLIQWHQPWTDYRKQKVKPGVYTLRFARQPMDGDHMGTAPYNEFLLLVPAALDEKPDTLMVDELHELSGKTVGRKHPSMMLLFPYRKGNSDAATLTARPQDHLTLDFVIPVGGGGTLGFALTVVGHTMAE</sequence>
<proteinExistence type="predicted"/>
<keyword evidence="2" id="KW-1185">Reference proteome</keyword>
<reference evidence="1 2" key="1">
    <citation type="submission" date="2020-07" db="EMBL/GenBank/DDBJ databases">
        <title>Thermogemmata thermophila gen. nov., sp. nov., a novel moderate thermophilic planctomycete from a Kamchatka hot spring.</title>
        <authorList>
            <person name="Elcheninov A.G."/>
            <person name="Podosokorskaya O.A."/>
            <person name="Kovaleva O.L."/>
            <person name="Novikov A."/>
            <person name="Bonch-Osmolovskaya E.A."/>
            <person name="Toshchakov S.V."/>
            <person name="Kublanov I.V."/>
        </authorList>
    </citation>
    <scope>NUCLEOTIDE SEQUENCE [LARGE SCALE GENOMIC DNA]</scope>
    <source>
        <strain evidence="1 2">2918</strain>
    </source>
</reference>
<accession>A0A7V9ABH4</accession>
<gene>
    <name evidence="1" type="ORF">H0921_06290</name>
</gene>
<dbReference type="RefSeq" id="WP_194537209.1">
    <property type="nucleotide sequence ID" value="NZ_JACEFB010000003.1"/>
</dbReference>
<protein>
    <submittedName>
        <fullName evidence="1">Uncharacterized protein</fullName>
    </submittedName>
</protein>
<organism evidence="1 2">
    <name type="scientific">Thermogemmata fonticola</name>
    <dbReference type="NCBI Taxonomy" id="2755323"/>
    <lineage>
        <taxon>Bacteria</taxon>
        <taxon>Pseudomonadati</taxon>
        <taxon>Planctomycetota</taxon>
        <taxon>Planctomycetia</taxon>
        <taxon>Gemmatales</taxon>
        <taxon>Gemmataceae</taxon>
        <taxon>Thermogemmata</taxon>
    </lineage>
</organism>
<evidence type="ECO:0000313" key="1">
    <source>
        <dbReference type="EMBL" id="MBA2225772.1"/>
    </source>
</evidence>
<evidence type="ECO:0000313" key="2">
    <source>
        <dbReference type="Proteomes" id="UP000542342"/>
    </source>
</evidence>